<sequence length="84" mass="9658">MALSVAPLGVVAPSRLQELINIVATMTHHHNLPTFLQHSNNERMKRDMRYAARCQADTDSDLAFALLKEMRGGWRLWSRTINWP</sequence>
<keyword evidence="2" id="KW-1185">Reference proteome</keyword>
<dbReference type="EMBL" id="MU006713">
    <property type="protein sequence ID" value="KAF2628404.1"/>
    <property type="molecule type" value="Genomic_DNA"/>
</dbReference>
<evidence type="ECO:0000313" key="1">
    <source>
        <dbReference type="EMBL" id="KAF2628404.1"/>
    </source>
</evidence>
<reference evidence="1" key="1">
    <citation type="journal article" date="2020" name="Stud. Mycol.">
        <title>101 Dothideomycetes genomes: a test case for predicting lifestyles and emergence of pathogens.</title>
        <authorList>
            <person name="Haridas S."/>
            <person name="Albert R."/>
            <person name="Binder M."/>
            <person name="Bloem J."/>
            <person name="Labutti K."/>
            <person name="Salamov A."/>
            <person name="Andreopoulos B."/>
            <person name="Baker S."/>
            <person name="Barry K."/>
            <person name="Bills G."/>
            <person name="Bluhm B."/>
            <person name="Cannon C."/>
            <person name="Castanera R."/>
            <person name="Culley D."/>
            <person name="Daum C."/>
            <person name="Ezra D."/>
            <person name="Gonzalez J."/>
            <person name="Henrissat B."/>
            <person name="Kuo A."/>
            <person name="Liang C."/>
            <person name="Lipzen A."/>
            <person name="Lutzoni F."/>
            <person name="Magnuson J."/>
            <person name="Mondo S."/>
            <person name="Nolan M."/>
            <person name="Ohm R."/>
            <person name="Pangilinan J."/>
            <person name="Park H.-J."/>
            <person name="Ramirez L."/>
            <person name="Alfaro M."/>
            <person name="Sun H."/>
            <person name="Tritt A."/>
            <person name="Yoshinaga Y."/>
            <person name="Zwiers L.-H."/>
            <person name="Turgeon B."/>
            <person name="Goodwin S."/>
            <person name="Spatafora J."/>
            <person name="Crous P."/>
            <person name="Grigoriev I."/>
        </authorList>
    </citation>
    <scope>NUCLEOTIDE SEQUENCE</scope>
    <source>
        <strain evidence="1">CBS 525.71</strain>
    </source>
</reference>
<accession>A0ACB6S5C6</accession>
<protein>
    <submittedName>
        <fullName evidence="1">Uncharacterized protein</fullName>
    </submittedName>
</protein>
<comment type="caution">
    <text evidence="1">The sequence shown here is derived from an EMBL/GenBank/DDBJ whole genome shotgun (WGS) entry which is preliminary data.</text>
</comment>
<proteinExistence type="predicted"/>
<evidence type="ECO:0000313" key="2">
    <source>
        <dbReference type="Proteomes" id="UP000799754"/>
    </source>
</evidence>
<gene>
    <name evidence="1" type="ORF">BU25DRAFT_409970</name>
</gene>
<organism evidence="1 2">
    <name type="scientific">Macroventuria anomochaeta</name>
    <dbReference type="NCBI Taxonomy" id="301207"/>
    <lineage>
        <taxon>Eukaryota</taxon>
        <taxon>Fungi</taxon>
        <taxon>Dikarya</taxon>
        <taxon>Ascomycota</taxon>
        <taxon>Pezizomycotina</taxon>
        <taxon>Dothideomycetes</taxon>
        <taxon>Pleosporomycetidae</taxon>
        <taxon>Pleosporales</taxon>
        <taxon>Pleosporineae</taxon>
        <taxon>Didymellaceae</taxon>
        <taxon>Macroventuria</taxon>
    </lineage>
</organism>
<dbReference type="Proteomes" id="UP000799754">
    <property type="component" value="Unassembled WGS sequence"/>
</dbReference>
<name>A0ACB6S5C6_9PLEO</name>